<comment type="caution">
    <text evidence="3">The sequence shown here is derived from an EMBL/GenBank/DDBJ whole genome shotgun (WGS) entry which is preliminary data.</text>
</comment>
<dbReference type="Proteomes" id="UP000287352">
    <property type="component" value="Unassembled WGS sequence"/>
</dbReference>
<proteinExistence type="predicted"/>
<keyword evidence="4" id="KW-1185">Reference proteome</keyword>
<evidence type="ECO:0000313" key="2">
    <source>
        <dbReference type="EMBL" id="GCE14173.1"/>
    </source>
</evidence>
<evidence type="ECO:0000313" key="4">
    <source>
        <dbReference type="Proteomes" id="UP000287352"/>
    </source>
</evidence>
<keyword evidence="1" id="KW-0812">Transmembrane</keyword>
<keyword evidence="1" id="KW-0472">Membrane</keyword>
<organism evidence="3 4">
    <name type="scientific">Tengunoibacter tsumagoiensis</name>
    <dbReference type="NCBI Taxonomy" id="2014871"/>
    <lineage>
        <taxon>Bacteria</taxon>
        <taxon>Bacillati</taxon>
        <taxon>Chloroflexota</taxon>
        <taxon>Ktedonobacteria</taxon>
        <taxon>Ktedonobacterales</taxon>
        <taxon>Dictyobacteraceae</taxon>
        <taxon>Tengunoibacter</taxon>
    </lineage>
</organism>
<dbReference type="EMBL" id="BIFR01000001">
    <property type="protein sequence ID" value="GCE14227.1"/>
    <property type="molecule type" value="Genomic_DNA"/>
</dbReference>
<evidence type="ECO:0000313" key="3">
    <source>
        <dbReference type="EMBL" id="GCE14227.1"/>
    </source>
</evidence>
<dbReference type="EMBL" id="BIFR01000001">
    <property type="protein sequence ID" value="GCE14173.1"/>
    <property type="molecule type" value="Genomic_DNA"/>
</dbReference>
<gene>
    <name evidence="2" type="ORF">KTT_40320</name>
    <name evidence="3" type="ORF">KTT_40860</name>
</gene>
<reference evidence="4" key="1">
    <citation type="submission" date="2018-12" db="EMBL/GenBank/DDBJ databases">
        <title>Tengunoibacter tsumagoiensis gen. nov., sp. nov., Dictyobacter kobayashii sp. nov., D. alpinus sp. nov., and D. joshuensis sp. nov. and description of Dictyobacteraceae fam. nov. within the order Ktedonobacterales isolated from Tengu-no-mugimeshi.</title>
        <authorList>
            <person name="Wang C.M."/>
            <person name="Zheng Y."/>
            <person name="Sakai Y."/>
            <person name="Toyoda A."/>
            <person name="Minakuchi Y."/>
            <person name="Abe K."/>
            <person name="Yokota A."/>
            <person name="Yabe S."/>
        </authorList>
    </citation>
    <scope>NUCLEOTIDE SEQUENCE [LARGE SCALE GENOMIC DNA]</scope>
    <source>
        <strain evidence="4">Uno3</strain>
    </source>
</reference>
<protein>
    <submittedName>
        <fullName evidence="3">Uncharacterized protein</fullName>
    </submittedName>
</protein>
<reference evidence="3" key="2">
    <citation type="journal article" date="2019" name="Int. J. Syst. Evol. Microbiol.">
        <title>Tengunoibacter tsumagoiensis gen. nov., sp. nov., Dictyobacter kobayashii sp. nov., Dictyobacter alpinus sp. nov., and description of Dictyobacteraceae fam. nov. within the order Ktedonobacterales isolated from Tengu-no-mugimeshi, a soil-like granular mass of micro-organisms, and emended descriptions of the genera Ktedonobacter and Dictyobacter.</title>
        <authorList>
            <person name="Wang C."/>
            <person name="Zheng Y."/>
            <person name="Sakai Y."/>
            <person name="Toyoda A."/>
            <person name="Minakuchi Y."/>
            <person name="Abe K."/>
            <person name="Yokota A."/>
            <person name="Yabe S."/>
        </authorList>
    </citation>
    <scope>NUCLEOTIDE SEQUENCE</scope>
    <source>
        <strain evidence="3">Uno3</strain>
    </source>
</reference>
<name>A0A402A4Z6_9CHLR</name>
<accession>A0A402A4Z6</accession>
<keyword evidence="1" id="KW-1133">Transmembrane helix</keyword>
<sequence>MSRKDILLSIRDGLLFGAGLGLLVILGMALLAWMVLTIVGMVA</sequence>
<dbReference type="AlphaFoldDB" id="A0A402A4Z6"/>
<feature type="transmembrane region" description="Helical" evidence="1">
    <location>
        <begin position="12"/>
        <end position="36"/>
    </location>
</feature>
<evidence type="ECO:0000256" key="1">
    <source>
        <dbReference type="SAM" id="Phobius"/>
    </source>
</evidence>